<comment type="caution">
    <text evidence="1">The sequence shown here is derived from an EMBL/GenBank/DDBJ whole genome shotgun (WGS) entry which is preliminary data.</text>
</comment>
<gene>
    <name evidence="1" type="ORF">HCU67_08985</name>
</gene>
<dbReference type="Proteomes" id="UP000718451">
    <property type="component" value="Unassembled WGS sequence"/>
</dbReference>
<keyword evidence="2" id="KW-1185">Reference proteome</keyword>
<sequence>MFDRAIVILSVCLFIHNYGVGQNDIQSLGLLPSSIDETSGLILIGDNLVTHNDSGNRPELYVLDTTNLTIVRTVEINNVPNLDWEDLAQDNDFIYIGDFGNNSGDRQDLAVLKISKSDFLNNGSVNAERINFAYEDQTDFMTSEQTDWDAEALFVLNNSLIILTKQWVSNGTVAYRLPKEPGDHTAERLDEYQVNGLVTGADYSLSTNSLYLSGYSNFLTPFFAVVENVDESLIFQGTKNKTNLEIGFAQIESITRTLDGTFYCTSEEFNSSNPPITSASRLFRFHENSENEETMEPQEPNNEELVLFKPYGSNQLNFNLNTDQPIFGVGIFDVNGKRVWFSPPEFAPTNSIDISGLSPSIYFLGFKLRDGFLSKAFIKE</sequence>
<evidence type="ECO:0000313" key="1">
    <source>
        <dbReference type="EMBL" id="NKI32073.1"/>
    </source>
</evidence>
<reference evidence="1 2" key="1">
    <citation type="submission" date="2020-04" db="EMBL/GenBank/DDBJ databases">
        <authorList>
            <person name="Yoon J."/>
        </authorList>
    </citation>
    <scope>NUCLEOTIDE SEQUENCE [LARGE SCALE GENOMIC DNA]</scope>
    <source>
        <strain evidence="1 2">DJ-13</strain>
    </source>
</reference>
<dbReference type="RefSeq" id="WP_168552297.1">
    <property type="nucleotide sequence ID" value="NZ_JAAWWL010000002.1"/>
</dbReference>
<proteinExistence type="predicted"/>
<protein>
    <submittedName>
        <fullName evidence="1">T9SS type A sorting domain-containing protein</fullName>
    </submittedName>
</protein>
<accession>A0ABX1GR19</accession>
<name>A0ABX1GR19_9FLAO</name>
<dbReference type="EMBL" id="JAAWWL010000002">
    <property type="protein sequence ID" value="NKI32073.1"/>
    <property type="molecule type" value="Genomic_DNA"/>
</dbReference>
<evidence type="ECO:0000313" key="2">
    <source>
        <dbReference type="Proteomes" id="UP000718451"/>
    </source>
</evidence>
<organism evidence="1 2">
    <name type="scientific">Croceivirga thetidis</name>
    <dbReference type="NCBI Taxonomy" id="2721623"/>
    <lineage>
        <taxon>Bacteria</taxon>
        <taxon>Pseudomonadati</taxon>
        <taxon>Bacteroidota</taxon>
        <taxon>Flavobacteriia</taxon>
        <taxon>Flavobacteriales</taxon>
        <taxon>Flavobacteriaceae</taxon>
        <taxon>Croceivirga</taxon>
    </lineage>
</organism>